<evidence type="ECO:0000313" key="1">
    <source>
        <dbReference type="EMBL" id="GBP87647.1"/>
    </source>
</evidence>
<sequence>MGRDIKPHRVFDLVVNLKILDKNILPSPGHGPASGGIRASLRRLMARLGAGCAPMKMLRFQCISVMLAVVIRSRKCGKVVIALVTTAYSSHNTAPGLRGGSVRRPSILNKRSREGVPQQWEISRGKEGCESLKRSWSPPPMDTHICREVISMFAILCTNRMMEGGEGCGMGGGTNGDGMSVGSLRALRTSTLAADLNYRPANGTLQEARALPDRQLVTSPRDSYEPHVPFTLRVVLLTENLATSWYLERSPGPHHVCT</sequence>
<reference evidence="1 2" key="1">
    <citation type="journal article" date="2019" name="Commun. Biol.">
        <title>The bagworm genome reveals a unique fibroin gene that provides high tensile strength.</title>
        <authorList>
            <person name="Kono N."/>
            <person name="Nakamura H."/>
            <person name="Ohtoshi R."/>
            <person name="Tomita M."/>
            <person name="Numata K."/>
            <person name="Arakawa K."/>
        </authorList>
    </citation>
    <scope>NUCLEOTIDE SEQUENCE [LARGE SCALE GENOMIC DNA]</scope>
</reference>
<gene>
    <name evidence="1" type="ORF">EVAR_62705_1</name>
</gene>
<keyword evidence="2" id="KW-1185">Reference proteome</keyword>
<name>A0A4C1ZM08_EUMVA</name>
<organism evidence="1 2">
    <name type="scientific">Eumeta variegata</name>
    <name type="common">Bagworm moth</name>
    <name type="synonym">Eumeta japonica</name>
    <dbReference type="NCBI Taxonomy" id="151549"/>
    <lineage>
        <taxon>Eukaryota</taxon>
        <taxon>Metazoa</taxon>
        <taxon>Ecdysozoa</taxon>
        <taxon>Arthropoda</taxon>
        <taxon>Hexapoda</taxon>
        <taxon>Insecta</taxon>
        <taxon>Pterygota</taxon>
        <taxon>Neoptera</taxon>
        <taxon>Endopterygota</taxon>
        <taxon>Lepidoptera</taxon>
        <taxon>Glossata</taxon>
        <taxon>Ditrysia</taxon>
        <taxon>Tineoidea</taxon>
        <taxon>Psychidae</taxon>
        <taxon>Oiketicinae</taxon>
        <taxon>Eumeta</taxon>
    </lineage>
</organism>
<dbReference type="AlphaFoldDB" id="A0A4C1ZM08"/>
<accession>A0A4C1ZM08</accession>
<proteinExistence type="predicted"/>
<dbReference type="Proteomes" id="UP000299102">
    <property type="component" value="Unassembled WGS sequence"/>
</dbReference>
<comment type="caution">
    <text evidence="1">The sequence shown here is derived from an EMBL/GenBank/DDBJ whole genome shotgun (WGS) entry which is preliminary data.</text>
</comment>
<evidence type="ECO:0000313" key="2">
    <source>
        <dbReference type="Proteomes" id="UP000299102"/>
    </source>
</evidence>
<dbReference type="EMBL" id="BGZK01001873">
    <property type="protein sequence ID" value="GBP87647.1"/>
    <property type="molecule type" value="Genomic_DNA"/>
</dbReference>
<protein>
    <submittedName>
        <fullName evidence="1">Uncharacterized protein</fullName>
    </submittedName>
</protein>